<dbReference type="InterPro" id="IPR040233">
    <property type="entry name" value="CCD97-like_C"/>
</dbReference>
<dbReference type="AlphaFoldDB" id="A0A8C6Y323"/>
<dbReference type="PANTHER" id="PTHR31840:SF1">
    <property type="entry name" value="COILED-COIL DOMAIN-CONTAINING PROTEIN 97"/>
    <property type="match status" value="1"/>
</dbReference>
<evidence type="ECO:0000313" key="4">
    <source>
        <dbReference type="Proteomes" id="UP000694559"/>
    </source>
</evidence>
<dbReference type="Pfam" id="PF09747">
    <property type="entry name" value="CCD97-like_C"/>
    <property type="match status" value="1"/>
</dbReference>
<feature type="region of interest" description="Disordered" evidence="1">
    <location>
        <begin position="279"/>
        <end position="323"/>
    </location>
</feature>
<feature type="domain" description="CCD97-like C-terminal" evidence="2">
    <location>
        <begin position="147"/>
        <end position="306"/>
    </location>
</feature>
<gene>
    <name evidence="3" type="primary">CCDC97</name>
</gene>
<reference evidence="3" key="2">
    <citation type="submission" date="2025-09" db="UniProtKB">
        <authorList>
            <consortium name="Ensembl"/>
        </authorList>
    </citation>
    <scope>IDENTIFICATION</scope>
</reference>
<protein>
    <submittedName>
        <fullName evidence="3">Coiled-coil domain containing 97</fullName>
    </submittedName>
</protein>
<dbReference type="Ensembl" id="ENSNNAT00000024770.1">
    <property type="protein sequence ID" value="ENSNNAP00000023619.1"/>
    <property type="gene ID" value="ENSNNAG00000015532.1"/>
</dbReference>
<feature type="compositionally biased region" description="Acidic residues" evidence="1">
    <location>
        <begin position="227"/>
        <end position="240"/>
    </location>
</feature>
<dbReference type="InterPro" id="IPR018613">
    <property type="entry name" value="Ccdc97-like"/>
</dbReference>
<name>A0A8C6Y323_NAJNA</name>
<feature type="compositionally biased region" description="Basic and acidic residues" evidence="1">
    <location>
        <begin position="294"/>
        <end position="323"/>
    </location>
</feature>
<dbReference type="OMA" id="LDVYMRH"/>
<dbReference type="OrthoDB" id="333176at2759"/>
<dbReference type="Proteomes" id="UP000694559">
    <property type="component" value="Unplaced"/>
</dbReference>
<evidence type="ECO:0000313" key="3">
    <source>
        <dbReference type="Ensembl" id="ENSNNAP00000023619.1"/>
    </source>
</evidence>
<proteinExistence type="predicted"/>
<reference evidence="3" key="1">
    <citation type="submission" date="2025-08" db="UniProtKB">
        <authorList>
            <consortium name="Ensembl"/>
        </authorList>
    </citation>
    <scope>IDENTIFICATION</scope>
</reference>
<sequence length="323" mass="38003">RYVQLWDSWQFPRGHTYWGEQMSGVPNSHNYSLSRKGTFQLPSLTDSPMEEEDSAVLAMFHAVANSHLAVQSQQKDEPDFTAVQKLDILRNLYHTKPLIFLERFRTVLREEDLPCFRHLSGNYEADFYCAEVRKANLGKTLHTRVKNKRYATPLSPFLAGGEYFSDEQMRGRDPLLYEQYIGQYLSDEELQELGHCKLEASCSLSGILLDSYQEKVIQQRLLIQQEQEEACQEEEEEDSDQDSKDEWVPDEEEKAFLREEFTSRMYQRFLEGKDLDFNYSEVDENPDFDNLDIVSRDEEERYFDGEEPETADRMETEEAERRA</sequence>
<dbReference type="GeneTree" id="ENSGT00390000015495"/>
<keyword evidence="4" id="KW-1185">Reference proteome</keyword>
<evidence type="ECO:0000259" key="2">
    <source>
        <dbReference type="Pfam" id="PF09747"/>
    </source>
</evidence>
<accession>A0A8C6Y323</accession>
<feature type="compositionally biased region" description="Acidic residues" evidence="1">
    <location>
        <begin position="281"/>
        <end position="290"/>
    </location>
</feature>
<evidence type="ECO:0000256" key="1">
    <source>
        <dbReference type="SAM" id="MobiDB-lite"/>
    </source>
</evidence>
<feature type="region of interest" description="Disordered" evidence="1">
    <location>
        <begin position="227"/>
        <end position="251"/>
    </location>
</feature>
<dbReference type="PANTHER" id="PTHR31840">
    <property type="entry name" value="COILED-COIL DOMAIN-CONTAINING PROTEIN 97"/>
    <property type="match status" value="1"/>
</dbReference>
<organism evidence="3 4">
    <name type="scientific">Naja naja</name>
    <name type="common">Indian cobra</name>
    <dbReference type="NCBI Taxonomy" id="35670"/>
    <lineage>
        <taxon>Eukaryota</taxon>
        <taxon>Metazoa</taxon>
        <taxon>Chordata</taxon>
        <taxon>Craniata</taxon>
        <taxon>Vertebrata</taxon>
        <taxon>Euteleostomi</taxon>
        <taxon>Lepidosauria</taxon>
        <taxon>Squamata</taxon>
        <taxon>Bifurcata</taxon>
        <taxon>Unidentata</taxon>
        <taxon>Episquamata</taxon>
        <taxon>Toxicofera</taxon>
        <taxon>Serpentes</taxon>
        <taxon>Colubroidea</taxon>
        <taxon>Elapidae</taxon>
        <taxon>Elapinae</taxon>
        <taxon>Naja</taxon>
    </lineage>
</organism>